<dbReference type="Proteomes" id="UP000451565">
    <property type="component" value="Unassembled WGS sequence"/>
</dbReference>
<dbReference type="Pfam" id="PF00561">
    <property type="entry name" value="Abhydrolase_1"/>
    <property type="match status" value="1"/>
</dbReference>
<reference evidence="3 4" key="1">
    <citation type="submission" date="2019-10" db="EMBL/GenBank/DDBJ databases">
        <title>Glaciimonas soli sp. nov., a psychrophilic bacterium isolated from the forest soil of a high elevation mountain in Taiwan.</title>
        <authorList>
            <person name="Wang L.-T."/>
            <person name="Shieh W.Y."/>
        </authorList>
    </citation>
    <scope>NUCLEOTIDE SEQUENCE [LARGE SCALE GENOMIC DNA]</scope>
    <source>
        <strain evidence="3 4">GS1</strain>
    </source>
</reference>
<dbReference type="EMBL" id="WINI01000008">
    <property type="protein sequence ID" value="MQR02293.1"/>
    <property type="molecule type" value="Genomic_DNA"/>
</dbReference>
<evidence type="ECO:0000259" key="2">
    <source>
        <dbReference type="Pfam" id="PF00561"/>
    </source>
</evidence>
<dbReference type="SUPFAM" id="SSF53474">
    <property type="entry name" value="alpha/beta-Hydrolases"/>
    <property type="match status" value="1"/>
</dbReference>
<dbReference type="GO" id="GO:0047372">
    <property type="term" value="F:monoacylglycerol lipase activity"/>
    <property type="evidence" value="ECO:0007669"/>
    <property type="project" value="TreeGrafter"/>
</dbReference>
<dbReference type="AlphaFoldDB" id="A0A843YX44"/>
<dbReference type="InterPro" id="IPR000073">
    <property type="entry name" value="AB_hydrolase_1"/>
</dbReference>
<dbReference type="GO" id="GO:0016020">
    <property type="term" value="C:membrane"/>
    <property type="evidence" value="ECO:0007669"/>
    <property type="project" value="TreeGrafter"/>
</dbReference>
<keyword evidence="3" id="KW-0378">Hydrolase</keyword>
<evidence type="ECO:0000313" key="4">
    <source>
        <dbReference type="Proteomes" id="UP000451565"/>
    </source>
</evidence>
<name>A0A843YX44_9BURK</name>
<sequence length="288" mass="31382">MTSFQSRFVASSSPAGTHTVHYKEWGDINNPRVLLCLHGLVRASGDFDFIAQELAQTYRIICPDLVGRGLSDRLADPQYYQVEQYVKDVVTLLDDLQLRQFSILGTSLGGIVAMVLASLSGYIVTNLILNDVGMALRADAMRALGTHVAQNLQFSSFDEAAAYVQKISAGVGPHSAAQWQVLASNALRQSADGAWELHYDPALSVPLLAATQVTAQQGEQALWKLYDALSCRVLLIRGEQSTMLSRETAMELTQRGPRAALVEVVGVGHAPTFLHREQVALVRDFLAA</sequence>
<accession>A0A843YX44</accession>
<evidence type="ECO:0000256" key="1">
    <source>
        <dbReference type="SAM" id="Phobius"/>
    </source>
</evidence>
<dbReference type="PRINTS" id="PR00111">
    <property type="entry name" value="ABHYDROLASE"/>
</dbReference>
<keyword evidence="4" id="KW-1185">Reference proteome</keyword>
<protein>
    <submittedName>
        <fullName evidence="3">Alpha/beta fold hydrolase</fullName>
    </submittedName>
</protein>
<dbReference type="RefSeq" id="WP_153235896.1">
    <property type="nucleotide sequence ID" value="NZ_WINI01000008.1"/>
</dbReference>
<organism evidence="3 4">
    <name type="scientific">Glaciimonas soli</name>
    <dbReference type="NCBI Taxonomy" id="2590999"/>
    <lineage>
        <taxon>Bacteria</taxon>
        <taxon>Pseudomonadati</taxon>
        <taxon>Pseudomonadota</taxon>
        <taxon>Betaproteobacteria</taxon>
        <taxon>Burkholderiales</taxon>
        <taxon>Oxalobacteraceae</taxon>
        <taxon>Glaciimonas</taxon>
    </lineage>
</organism>
<dbReference type="Gene3D" id="3.40.50.1820">
    <property type="entry name" value="alpha/beta hydrolase"/>
    <property type="match status" value="1"/>
</dbReference>
<dbReference type="GO" id="GO:0046464">
    <property type="term" value="P:acylglycerol catabolic process"/>
    <property type="evidence" value="ECO:0007669"/>
    <property type="project" value="TreeGrafter"/>
</dbReference>
<dbReference type="OrthoDB" id="8543939at2"/>
<feature type="domain" description="AB hydrolase-1" evidence="2">
    <location>
        <begin position="33"/>
        <end position="272"/>
    </location>
</feature>
<keyword evidence="1" id="KW-1133">Transmembrane helix</keyword>
<evidence type="ECO:0000313" key="3">
    <source>
        <dbReference type="EMBL" id="MQR02293.1"/>
    </source>
</evidence>
<gene>
    <name evidence="3" type="ORF">GEV47_16575</name>
</gene>
<dbReference type="InterPro" id="IPR050266">
    <property type="entry name" value="AB_hydrolase_sf"/>
</dbReference>
<proteinExistence type="predicted"/>
<dbReference type="PANTHER" id="PTHR43798">
    <property type="entry name" value="MONOACYLGLYCEROL LIPASE"/>
    <property type="match status" value="1"/>
</dbReference>
<feature type="transmembrane region" description="Helical" evidence="1">
    <location>
        <begin position="101"/>
        <end position="124"/>
    </location>
</feature>
<dbReference type="InterPro" id="IPR029058">
    <property type="entry name" value="AB_hydrolase_fold"/>
</dbReference>
<keyword evidence="1" id="KW-0812">Transmembrane</keyword>
<keyword evidence="1" id="KW-0472">Membrane</keyword>
<dbReference type="PANTHER" id="PTHR43798:SF33">
    <property type="entry name" value="HYDROLASE, PUTATIVE (AFU_ORTHOLOGUE AFUA_2G14860)-RELATED"/>
    <property type="match status" value="1"/>
</dbReference>
<comment type="caution">
    <text evidence="3">The sequence shown here is derived from an EMBL/GenBank/DDBJ whole genome shotgun (WGS) entry which is preliminary data.</text>
</comment>